<keyword evidence="3" id="KW-1185">Reference proteome</keyword>
<dbReference type="Proteomes" id="UP000646827">
    <property type="component" value="Unassembled WGS sequence"/>
</dbReference>
<feature type="compositionally biased region" description="Low complexity" evidence="1">
    <location>
        <begin position="63"/>
        <end position="142"/>
    </location>
</feature>
<dbReference type="AlphaFoldDB" id="A0A8H7VQQ4"/>
<evidence type="ECO:0000256" key="1">
    <source>
        <dbReference type="SAM" id="MobiDB-lite"/>
    </source>
</evidence>
<dbReference type="OrthoDB" id="2398733at2759"/>
<feature type="compositionally biased region" description="Polar residues" evidence="1">
    <location>
        <begin position="1"/>
        <end position="40"/>
    </location>
</feature>
<feature type="compositionally biased region" description="Low complexity" evidence="1">
    <location>
        <begin position="156"/>
        <end position="177"/>
    </location>
</feature>
<evidence type="ECO:0000313" key="3">
    <source>
        <dbReference type="Proteomes" id="UP000646827"/>
    </source>
</evidence>
<name>A0A8H7VQQ4_9FUNG</name>
<comment type="caution">
    <text evidence="2">The sequence shown here is derived from an EMBL/GenBank/DDBJ whole genome shotgun (WGS) entry which is preliminary data.</text>
</comment>
<gene>
    <name evidence="2" type="ORF">INT45_001502</name>
</gene>
<accession>A0A8H7VQQ4</accession>
<proteinExistence type="predicted"/>
<feature type="compositionally biased region" description="Polar residues" evidence="1">
    <location>
        <begin position="53"/>
        <end position="62"/>
    </location>
</feature>
<feature type="region of interest" description="Disordered" evidence="1">
    <location>
        <begin position="1"/>
        <end position="179"/>
    </location>
</feature>
<organism evidence="2 3">
    <name type="scientific">Circinella minor</name>
    <dbReference type="NCBI Taxonomy" id="1195481"/>
    <lineage>
        <taxon>Eukaryota</taxon>
        <taxon>Fungi</taxon>
        <taxon>Fungi incertae sedis</taxon>
        <taxon>Mucoromycota</taxon>
        <taxon>Mucoromycotina</taxon>
        <taxon>Mucoromycetes</taxon>
        <taxon>Mucorales</taxon>
        <taxon>Lichtheimiaceae</taxon>
        <taxon>Circinella</taxon>
    </lineage>
</organism>
<evidence type="ECO:0000313" key="2">
    <source>
        <dbReference type="EMBL" id="KAG2225278.1"/>
    </source>
</evidence>
<sequence>MDNNPFRSQNTNMYSSPMSGQSQYPQTNAMPQQTTTHGFNPSSYSSPLQQPQHTSYNTSGYSNTPYQQQQQQPNNNYQTAYPQQQSMYGQQQQPSFQTSYPQQQQSFQQPSYPQQQSSYQPFQQQQQQPMYWQTPQQQAQPYNPSTAFIPSDFGLSTNNNNNTNQFQQQPQQSRQPQHAPVDANAYLKGNQVRKMECPVCHKTIEGDNMALNHHVNEHLEYDM</sequence>
<feature type="compositionally biased region" description="Low complexity" evidence="1">
    <location>
        <begin position="41"/>
        <end position="52"/>
    </location>
</feature>
<protein>
    <submittedName>
        <fullName evidence="2">Uncharacterized protein</fullName>
    </submittedName>
</protein>
<reference evidence="2 3" key="1">
    <citation type="submission" date="2020-12" db="EMBL/GenBank/DDBJ databases">
        <title>Metabolic potential, ecology and presence of endohyphal bacteria is reflected in genomic diversity of Mucoromycotina.</title>
        <authorList>
            <person name="Muszewska A."/>
            <person name="Okrasinska A."/>
            <person name="Steczkiewicz K."/>
            <person name="Drgas O."/>
            <person name="Orlowska M."/>
            <person name="Perlinska-Lenart U."/>
            <person name="Aleksandrzak-Piekarczyk T."/>
            <person name="Szatraj K."/>
            <person name="Zielenkiewicz U."/>
            <person name="Pilsyk S."/>
            <person name="Malc E."/>
            <person name="Mieczkowski P."/>
            <person name="Kruszewska J.S."/>
            <person name="Biernat P."/>
            <person name="Pawlowska J."/>
        </authorList>
    </citation>
    <scope>NUCLEOTIDE SEQUENCE [LARGE SCALE GENOMIC DNA]</scope>
    <source>
        <strain evidence="2 3">CBS 142.35</strain>
    </source>
</reference>
<dbReference type="EMBL" id="JAEPRB010000030">
    <property type="protein sequence ID" value="KAG2225278.1"/>
    <property type="molecule type" value="Genomic_DNA"/>
</dbReference>